<dbReference type="Pfam" id="PF00501">
    <property type="entry name" value="AMP-binding"/>
    <property type="match status" value="1"/>
</dbReference>
<evidence type="ECO:0000313" key="6">
    <source>
        <dbReference type="Proteomes" id="UP001225316"/>
    </source>
</evidence>
<sequence>MNNTWWFQRFTDYAERAFLVEADTVYNYSALTARIEDYHAEFKQSGVQAGDVVALHGDYTLNGIAALFALFGLQAIVAPITSTSQAEITLREEAAQAKWRVQARKDLLTQQLAETTDPHDYVVRLKQSQHPGLILFSSGSTGTPKAMIHDVENLLAPFAHKRARRLCILIFLLYDHIGGLNTLFNGMATGAKIVVPPSRNADVVAQAIETHKVKLLPASPTFLNLFLMSGAVERHDLSSLRFITYGTEPMPDSLLKRIKEQLPDTALIQTFGTSETGITQTISRSSESTLIKFDDPNTEYKIVEGELWMRSKSQILGYLNHEMSRFTADGWFITGDLVEEAQDGFLKIVGRREELINVGGEKVTPSEVESVLLELPEIADCLVYGEENAITGHNVAAKIVPNGEHEPRKLKRLIKQHCRQLLSPYKVPVRIVLVDENIFGERFKKLRAKQS</sequence>
<evidence type="ECO:0000256" key="2">
    <source>
        <dbReference type="ARBA" id="ARBA00022598"/>
    </source>
</evidence>
<dbReference type="PANTHER" id="PTHR24096:SF149">
    <property type="entry name" value="AMP-BINDING DOMAIN-CONTAINING PROTEIN-RELATED"/>
    <property type="match status" value="1"/>
</dbReference>
<feature type="domain" description="AMP-dependent synthetase/ligase" evidence="3">
    <location>
        <begin position="11"/>
        <end position="319"/>
    </location>
</feature>
<organism evidence="5 6">
    <name type="scientific">Thalassobacterium maritimum</name>
    <dbReference type="NCBI Taxonomy" id="3041265"/>
    <lineage>
        <taxon>Bacteria</taxon>
        <taxon>Pseudomonadati</taxon>
        <taxon>Verrucomicrobiota</taxon>
        <taxon>Opitutia</taxon>
        <taxon>Puniceicoccales</taxon>
        <taxon>Coraliomargaritaceae</taxon>
        <taxon>Thalassobacterium</taxon>
    </lineage>
</organism>
<dbReference type="InterPro" id="IPR000873">
    <property type="entry name" value="AMP-dep_synth/lig_dom"/>
</dbReference>
<dbReference type="Pfam" id="PF13193">
    <property type="entry name" value="AMP-binding_C"/>
    <property type="match status" value="1"/>
</dbReference>
<name>A0ABU1AVC4_9BACT</name>
<comment type="similarity">
    <text evidence="1">Belongs to the ATP-dependent AMP-binding enzyme family.</text>
</comment>
<dbReference type="SUPFAM" id="SSF56801">
    <property type="entry name" value="Acetyl-CoA synthetase-like"/>
    <property type="match status" value="1"/>
</dbReference>
<dbReference type="Proteomes" id="UP001225316">
    <property type="component" value="Unassembled WGS sequence"/>
</dbReference>
<protein>
    <submittedName>
        <fullName evidence="5">Fatty acid--CoA ligase family protein</fullName>
    </submittedName>
</protein>
<proteinExistence type="inferred from homology"/>
<keyword evidence="2 5" id="KW-0436">Ligase</keyword>
<keyword evidence="6" id="KW-1185">Reference proteome</keyword>
<comment type="caution">
    <text evidence="5">The sequence shown here is derived from an EMBL/GenBank/DDBJ whole genome shotgun (WGS) entry which is preliminary data.</text>
</comment>
<dbReference type="Gene3D" id="3.40.50.12780">
    <property type="entry name" value="N-terminal domain of ligase-like"/>
    <property type="match status" value="1"/>
</dbReference>
<dbReference type="PANTHER" id="PTHR24096">
    <property type="entry name" value="LONG-CHAIN-FATTY-ACID--COA LIGASE"/>
    <property type="match status" value="1"/>
</dbReference>
<dbReference type="InterPro" id="IPR025110">
    <property type="entry name" value="AMP-bd_C"/>
</dbReference>
<dbReference type="PROSITE" id="PS00455">
    <property type="entry name" value="AMP_BINDING"/>
    <property type="match status" value="1"/>
</dbReference>
<reference evidence="5 6" key="1">
    <citation type="submission" date="2023-04" db="EMBL/GenBank/DDBJ databases">
        <title>A novel bacteria isolated from coastal sediment.</title>
        <authorList>
            <person name="Liu X.-J."/>
            <person name="Du Z.-J."/>
        </authorList>
    </citation>
    <scope>NUCLEOTIDE SEQUENCE [LARGE SCALE GENOMIC DNA]</scope>
    <source>
        <strain evidence="5 6">SDUM461003</strain>
    </source>
</reference>
<dbReference type="InterPro" id="IPR042099">
    <property type="entry name" value="ANL_N_sf"/>
</dbReference>
<evidence type="ECO:0000259" key="3">
    <source>
        <dbReference type="Pfam" id="PF00501"/>
    </source>
</evidence>
<dbReference type="InterPro" id="IPR020845">
    <property type="entry name" value="AMP-binding_CS"/>
</dbReference>
<dbReference type="RefSeq" id="WP_308950548.1">
    <property type="nucleotide sequence ID" value="NZ_JARXHW010000024.1"/>
</dbReference>
<dbReference type="Gene3D" id="3.30.300.30">
    <property type="match status" value="1"/>
</dbReference>
<accession>A0ABU1AVC4</accession>
<feature type="domain" description="AMP-binding enzyme C-terminal" evidence="4">
    <location>
        <begin position="367"/>
        <end position="436"/>
    </location>
</feature>
<dbReference type="GO" id="GO:0016874">
    <property type="term" value="F:ligase activity"/>
    <property type="evidence" value="ECO:0007669"/>
    <property type="project" value="UniProtKB-KW"/>
</dbReference>
<dbReference type="CDD" id="cd04433">
    <property type="entry name" value="AFD_class_I"/>
    <property type="match status" value="1"/>
</dbReference>
<gene>
    <name evidence="5" type="ORF">QEH52_11345</name>
</gene>
<evidence type="ECO:0000313" key="5">
    <source>
        <dbReference type="EMBL" id="MDQ8208106.1"/>
    </source>
</evidence>
<evidence type="ECO:0000259" key="4">
    <source>
        <dbReference type="Pfam" id="PF13193"/>
    </source>
</evidence>
<dbReference type="EMBL" id="JARXHW010000024">
    <property type="protein sequence ID" value="MDQ8208106.1"/>
    <property type="molecule type" value="Genomic_DNA"/>
</dbReference>
<evidence type="ECO:0000256" key="1">
    <source>
        <dbReference type="ARBA" id="ARBA00006432"/>
    </source>
</evidence>
<dbReference type="InterPro" id="IPR045851">
    <property type="entry name" value="AMP-bd_C_sf"/>
</dbReference>